<proteinExistence type="predicted"/>
<protein>
    <submittedName>
        <fullName evidence="1">Uncharacterized protein</fullName>
    </submittedName>
</protein>
<organism evidence="1 2">
    <name type="scientific">Streptomyces carpaticus</name>
    <dbReference type="NCBI Taxonomy" id="285558"/>
    <lineage>
        <taxon>Bacteria</taxon>
        <taxon>Bacillati</taxon>
        <taxon>Actinomycetota</taxon>
        <taxon>Actinomycetes</taxon>
        <taxon>Kitasatosporales</taxon>
        <taxon>Streptomycetaceae</taxon>
        <taxon>Streptomyces</taxon>
    </lineage>
</organism>
<comment type="caution">
    <text evidence="1">The sequence shown here is derived from an EMBL/GenBank/DDBJ whole genome shotgun (WGS) entry which is preliminary data.</text>
</comment>
<dbReference type="Proteomes" id="UP001577267">
    <property type="component" value="Unassembled WGS sequence"/>
</dbReference>
<reference evidence="1 2" key="1">
    <citation type="submission" date="2024-09" db="EMBL/GenBank/DDBJ databases">
        <title>Draft genome sequence of multifaceted antimicrobials producing Streptomyces sp. strain FH1.</title>
        <authorList>
            <person name="Hassan F."/>
            <person name="Ali H."/>
            <person name="Hassan N."/>
            <person name="Nawaz A."/>
        </authorList>
    </citation>
    <scope>NUCLEOTIDE SEQUENCE [LARGE SCALE GENOMIC DNA]</scope>
    <source>
        <strain evidence="1 2">FH1</strain>
    </source>
</reference>
<name>A0ABV4ZSH9_9ACTN</name>
<keyword evidence="2" id="KW-1185">Reference proteome</keyword>
<accession>A0ABV4ZSH9</accession>
<sequence>MLPKAVWIPDHELPYPPRTLVYDVSSGRQGMLMGGLIEEGPGGREIHRLYLRPEHGGREWSTDPDSVKAAES</sequence>
<dbReference type="EMBL" id="JBHGBT010000026">
    <property type="protein sequence ID" value="MFB4197070.1"/>
    <property type="molecule type" value="Genomic_DNA"/>
</dbReference>
<evidence type="ECO:0000313" key="1">
    <source>
        <dbReference type="EMBL" id="MFB4197070.1"/>
    </source>
</evidence>
<gene>
    <name evidence="1" type="ORF">ACE11A_22260</name>
</gene>
<evidence type="ECO:0000313" key="2">
    <source>
        <dbReference type="Proteomes" id="UP001577267"/>
    </source>
</evidence>
<dbReference type="RefSeq" id="WP_375065331.1">
    <property type="nucleotide sequence ID" value="NZ_JBHGBT010000026.1"/>
</dbReference>